<organism evidence="1 2">
    <name type="scientific">Luteolibacter yonseiensis</name>
    <dbReference type="NCBI Taxonomy" id="1144680"/>
    <lineage>
        <taxon>Bacteria</taxon>
        <taxon>Pseudomonadati</taxon>
        <taxon>Verrucomicrobiota</taxon>
        <taxon>Verrucomicrobiia</taxon>
        <taxon>Verrucomicrobiales</taxon>
        <taxon>Verrucomicrobiaceae</taxon>
        <taxon>Luteolibacter</taxon>
    </lineage>
</organism>
<evidence type="ECO:0000313" key="2">
    <source>
        <dbReference type="Proteomes" id="UP000600139"/>
    </source>
</evidence>
<dbReference type="InterPro" id="IPR018561">
    <property type="entry name" value="AosR"/>
</dbReference>
<dbReference type="AlphaFoldDB" id="A0A934R2J3"/>
<dbReference type="RefSeq" id="WP_200349866.1">
    <property type="nucleotide sequence ID" value="NZ_BAABHZ010000010.1"/>
</dbReference>
<proteinExistence type="predicted"/>
<dbReference type="EMBL" id="JAENIK010000004">
    <property type="protein sequence ID" value="MBK1814918.1"/>
    <property type="molecule type" value="Genomic_DNA"/>
</dbReference>
<dbReference type="Pfam" id="PF09438">
    <property type="entry name" value="DUF2017"/>
    <property type="match status" value="1"/>
</dbReference>
<sequence>MKVLPTLEGGLRIDTNDASDWDLLRCVIHDANGRDVDLATRLGDLISPEAGGEDWEEYVVPDLREEFQDELSQIHALIESAAFKAGGGAGSLWIHPEDAFTWYGSFNQARLAIEDSYHFTGMVEQDLMKLTPEQQAAYIRSDFYGHIQILLLKHALH</sequence>
<keyword evidence="2" id="KW-1185">Reference proteome</keyword>
<protein>
    <submittedName>
        <fullName evidence="1">Uncharacterized protein</fullName>
    </submittedName>
</protein>
<name>A0A934R2J3_9BACT</name>
<dbReference type="Proteomes" id="UP000600139">
    <property type="component" value="Unassembled WGS sequence"/>
</dbReference>
<evidence type="ECO:0000313" key="1">
    <source>
        <dbReference type="EMBL" id="MBK1814918.1"/>
    </source>
</evidence>
<reference evidence="1" key="1">
    <citation type="submission" date="2021-01" db="EMBL/GenBank/DDBJ databases">
        <title>Modified the classification status of verrucomicrobia.</title>
        <authorList>
            <person name="Feng X."/>
        </authorList>
    </citation>
    <scope>NUCLEOTIDE SEQUENCE</scope>
    <source>
        <strain evidence="1">JCM 18052</strain>
    </source>
</reference>
<comment type="caution">
    <text evidence="1">The sequence shown here is derived from an EMBL/GenBank/DDBJ whole genome shotgun (WGS) entry which is preliminary data.</text>
</comment>
<accession>A0A934R2J3</accession>
<gene>
    <name evidence="1" type="ORF">JIN84_04785</name>
</gene>